<dbReference type="SUPFAM" id="SSF52058">
    <property type="entry name" value="L domain-like"/>
    <property type="match status" value="1"/>
</dbReference>
<dbReference type="InterPro" id="IPR001611">
    <property type="entry name" value="Leu-rich_rpt"/>
</dbReference>
<name>A0A7S2YZN6_9CHLO</name>
<evidence type="ECO:0000256" key="3">
    <source>
        <dbReference type="ARBA" id="ARBA00022614"/>
    </source>
</evidence>
<comment type="similarity">
    <text evidence="8">Belongs to the U2 small nuclear ribonucleoprotein A family.</text>
</comment>
<feature type="region of interest" description="Disordered" evidence="9">
    <location>
        <begin position="164"/>
        <end position="198"/>
    </location>
</feature>
<evidence type="ECO:0000256" key="9">
    <source>
        <dbReference type="SAM" id="MobiDB-lite"/>
    </source>
</evidence>
<dbReference type="FunFam" id="3.80.10.10:FF:000026">
    <property type="entry name" value="U2 small nuclear ribonucleoprotein A"/>
    <property type="match status" value="1"/>
</dbReference>
<dbReference type="GO" id="GO:0005681">
    <property type="term" value="C:spliceosomal complex"/>
    <property type="evidence" value="ECO:0007669"/>
    <property type="project" value="UniProtKB-KW"/>
</dbReference>
<sequence length="228" mass="24848">MFAPALGTSGRLTTELILRSPQYMNACSEYEIDLRGNKISAIENLGGTENQFDSIDLSDNEIVKLEGFPLLPKLKTLLLNNNRVMRISKNLEASIPNVETLVLTGNRLTNITDIQNLSGLKNLKRLVVIGNGIAKLPGYRLRIIHALPQLKMLDFQKVKLKERQKAESSGGQGMGPEEDAAMEDAPQDATMEAPAKKKPVDVTAIKAAIASATTIEEVQKLEAALLNA</sequence>
<evidence type="ECO:0000259" key="10">
    <source>
        <dbReference type="SMART" id="SM00446"/>
    </source>
</evidence>
<reference evidence="11" key="1">
    <citation type="submission" date="2021-01" db="EMBL/GenBank/DDBJ databases">
        <authorList>
            <person name="Corre E."/>
            <person name="Pelletier E."/>
            <person name="Niang G."/>
            <person name="Scheremetjew M."/>
            <person name="Finn R."/>
            <person name="Kale V."/>
            <person name="Holt S."/>
            <person name="Cochrane G."/>
            <person name="Meng A."/>
            <person name="Brown T."/>
            <person name="Cohen L."/>
        </authorList>
    </citation>
    <scope>NUCLEOTIDE SEQUENCE</scope>
    <source>
        <strain evidence="11">RCC856</strain>
    </source>
</reference>
<evidence type="ECO:0000256" key="4">
    <source>
        <dbReference type="ARBA" id="ARBA00022728"/>
    </source>
</evidence>
<dbReference type="GO" id="GO:0030620">
    <property type="term" value="F:U2 snRNA binding"/>
    <property type="evidence" value="ECO:0007669"/>
    <property type="project" value="InterPro"/>
</dbReference>
<dbReference type="PANTHER" id="PTHR10552:SF6">
    <property type="entry name" value="U2 SMALL NUCLEAR RIBONUCLEOPROTEIN A"/>
    <property type="match status" value="1"/>
</dbReference>
<dbReference type="AlphaFoldDB" id="A0A7S2YZN6"/>
<evidence type="ECO:0000256" key="1">
    <source>
        <dbReference type="ARBA" id="ARBA00004123"/>
    </source>
</evidence>
<evidence type="ECO:0000256" key="2">
    <source>
        <dbReference type="ARBA" id="ARBA00004430"/>
    </source>
</evidence>
<keyword evidence="3" id="KW-0433">Leucine-rich repeat</keyword>
<feature type="compositionally biased region" description="Acidic residues" evidence="9">
    <location>
        <begin position="176"/>
        <end position="186"/>
    </location>
</feature>
<evidence type="ECO:0000256" key="6">
    <source>
        <dbReference type="ARBA" id="ARBA00023187"/>
    </source>
</evidence>
<dbReference type="GO" id="GO:0000398">
    <property type="term" value="P:mRNA splicing, via spliceosome"/>
    <property type="evidence" value="ECO:0007669"/>
    <property type="project" value="InterPro"/>
</dbReference>
<dbReference type="EMBL" id="HBHU01003083">
    <property type="protein sequence ID" value="CAE0013860.1"/>
    <property type="molecule type" value="Transcribed_RNA"/>
</dbReference>
<keyword evidence="5" id="KW-0677">Repeat</keyword>
<dbReference type="GO" id="GO:0005930">
    <property type="term" value="C:axoneme"/>
    <property type="evidence" value="ECO:0007669"/>
    <property type="project" value="UniProtKB-SubCell"/>
</dbReference>
<dbReference type="InterPro" id="IPR003603">
    <property type="entry name" value="U2A'_phosphoprotein32A_C"/>
</dbReference>
<proteinExistence type="inferred from homology"/>
<keyword evidence="7" id="KW-0539">Nucleus</keyword>
<accession>A0A7S2YZN6</accession>
<protein>
    <recommendedName>
        <fullName evidence="10">U2A'/phosphoprotein 32 family A C-terminal domain-containing protein</fullName>
    </recommendedName>
</protein>
<dbReference type="Gene3D" id="3.80.10.10">
    <property type="entry name" value="Ribonuclease Inhibitor"/>
    <property type="match status" value="1"/>
</dbReference>
<dbReference type="PROSITE" id="PS51450">
    <property type="entry name" value="LRR"/>
    <property type="match status" value="1"/>
</dbReference>
<dbReference type="InterPro" id="IPR044640">
    <property type="entry name" value="RU2A"/>
</dbReference>
<evidence type="ECO:0000313" key="11">
    <source>
        <dbReference type="EMBL" id="CAE0013860.1"/>
    </source>
</evidence>
<keyword evidence="4" id="KW-0507">mRNA processing</keyword>
<organism evidence="11">
    <name type="scientific">Chloropicon laureae</name>
    <dbReference type="NCBI Taxonomy" id="464258"/>
    <lineage>
        <taxon>Eukaryota</taxon>
        <taxon>Viridiplantae</taxon>
        <taxon>Chlorophyta</taxon>
        <taxon>Chloropicophyceae</taxon>
        <taxon>Chloropicales</taxon>
        <taxon>Chloropicaceae</taxon>
        <taxon>Chloropicon</taxon>
    </lineage>
</organism>
<keyword evidence="6" id="KW-0508">mRNA splicing</keyword>
<evidence type="ECO:0000256" key="7">
    <source>
        <dbReference type="ARBA" id="ARBA00023242"/>
    </source>
</evidence>
<dbReference type="SMART" id="SM00446">
    <property type="entry name" value="LRRcap"/>
    <property type="match status" value="1"/>
</dbReference>
<keyword evidence="4" id="KW-0747">Spliceosome</keyword>
<dbReference type="InterPro" id="IPR032675">
    <property type="entry name" value="LRR_dom_sf"/>
</dbReference>
<evidence type="ECO:0000256" key="5">
    <source>
        <dbReference type="ARBA" id="ARBA00022737"/>
    </source>
</evidence>
<feature type="domain" description="U2A'/phosphoprotein 32 family A C-terminal" evidence="10">
    <location>
        <begin position="136"/>
        <end position="154"/>
    </location>
</feature>
<dbReference type="PANTHER" id="PTHR10552">
    <property type="entry name" value="U2 SMALL NUCLEAR RIBONUCLEOPROTEIN A"/>
    <property type="match status" value="1"/>
</dbReference>
<comment type="subcellular location">
    <subcellularLocation>
        <location evidence="2">Cytoplasm</location>
        <location evidence="2">Cytoskeleton</location>
        <location evidence="2">Cilium axoneme</location>
    </subcellularLocation>
    <subcellularLocation>
        <location evidence="1">Nucleus</location>
    </subcellularLocation>
</comment>
<evidence type="ECO:0000256" key="8">
    <source>
        <dbReference type="ARBA" id="ARBA00024196"/>
    </source>
</evidence>
<dbReference type="Pfam" id="PF14580">
    <property type="entry name" value="LRR_9"/>
    <property type="match status" value="1"/>
</dbReference>
<gene>
    <name evidence="11" type="ORF">CLAU1311_LOCUS2032</name>
</gene>